<dbReference type="GO" id="GO:0031965">
    <property type="term" value="C:nuclear membrane"/>
    <property type="evidence" value="ECO:0007669"/>
    <property type="project" value="UniProtKB-UniRule"/>
</dbReference>
<dbReference type="STRING" id="1447883.A0A2B7XZB1"/>
<dbReference type="AlphaFoldDB" id="A0A2B7XZB1"/>
<keyword evidence="6 9" id="KW-0811">Translocation</keyword>
<feature type="compositionally biased region" description="Basic and acidic residues" evidence="10">
    <location>
        <begin position="1044"/>
        <end position="1056"/>
    </location>
</feature>
<comment type="caution">
    <text evidence="11">The sequence shown here is derived from an EMBL/GenBank/DDBJ whole genome shotgun (WGS) entry which is preliminary data.</text>
</comment>
<evidence type="ECO:0000256" key="4">
    <source>
        <dbReference type="ARBA" id="ARBA00022816"/>
    </source>
</evidence>
<evidence type="ECO:0000256" key="7">
    <source>
        <dbReference type="ARBA" id="ARBA00023132"/>
    </source>
</evidence>
<dbReference type="InterPro" id="IPR011502">
    <property type="entry name" value="Nucleoporin_Nup85"/>
</dbReference>
<evidence type="ECO:0000256" key="8">
    <source>
        <dbReference type="ARBA" id="ARBA00023242"/>
    </source>
</evidence>
<feature type="region of interest" description="Disordered" evidence="10">
    <location>
        <begin position="1"/>
        <end position="57"/>
    </location>
</feature>
<dbReference type="GO" id="GO:0045893">
    <property type="term" value="P:positive regulation of DNA-templated transcription"/>
    <property type="evidence" value="ECO:0007669"/>
    <property type="project" value="TreeGrafter"/>
</dbReference>
<evidence type="ECO:0000256" key="10">
    <source>
        <dbReference type="SAM" id="MobiDB-lite"/>
    </source>
</evidence>
<keyword evidence="5 9" id="KW-0653">Protein transport</keyword>
<sequence length="1123" mass="123125">MSYHVPYSSSPPSTPVKPWGLSSNPSTTPAGPPPSSAASFTPRGPPPSTVFGSSRLDNRSTLSYSQSAFGQSVNSEASEDLLNFSTTSSNFPLPRLHSGLSSNRFQNSNTTGLGRPLEPINNTSDQDSDPENEPTGTHSTKYGFLESRYSASTTSQPERLAQKQFIYSNPNNAKRAKLDERWAQQPLPKKAPLPARKKASAFPAIARDLAARVDVAMVGEPNDFILDTEDIVARMYDQVREQESDDDRLFPGLSDITQELCDLWTRQSRNLSSSVNYVGGGVGPDESSPSIVKATFLATLLLPLHHPPLLRTKGDSGRISPTHRSAPHAIVQSNLPVPMAPIPKVLLDWLNQHHATRPGAVDALRKLQPNPTSSSSFWGEIHDLTLRGNFTTVIDLLKAADFNYARSAMEDGYEQPGYRGVQLQNTQQCVNTAINILRSSPGVQYGDWDVKSVNWAMYRHQISSAISDLEDLAEGQNHISEHEDRFQAPNFGILGQRGNFTSFSQSTRMAESKVPWAIYQNIKDMYNIIAGDATTILKHSQDWVEATIGLTVWWDGDDDNDILAEGMNGHRSSMRRSQSQAPRSVDSNPNDAYLHRLDYTFGCVTDSLGGHGFSINSMSPVEVGLASVFEGNLEGVLEMLQTWSLSVTAAVAEVASFGGWLETSAGSRPIPGFDENDLMVLSYGQRDKSLQKDDILINYALGLFDRNRLEGASGSRDGWEASMEVLSRLDDQETMKSRVGELLDGITIDTPEQMDKVVLLCTELGFNEEGRKVSERYGDKVAESTEEYGTALICYARAHCHQKIKNVVDLLTSFCLVRSMAYPATADLDEQLKSLLYDSHTALSAIASVDPEGASMLQFYFCGYASVRGFYDIRDGESRVQKGERPAQRPSARKRAAAETLVAVVRSAADSIYGGLYDHERKTSVQVDGLLVLLGEALAFADEPNRFFTTSEQLTLLAAIEDLQTITSRVYEQCEECLQSTLFQHFHYDDLAGTSFGGATSSPQASFPTSPRNLLKKSVSATTAFSGFSLIGSEIMESQNRLRESNGESHMMDSRHSIGSSGVLVPSPGSKGEKGQADVKRGWDWRAGVHKDIKGGDILRILRFRLAKGLSLGALGSDISRRL</sequence>
<evidence type="ECO:0000313" key="12">
    <source>
        <dbReference type="Proteomes" id="UP000224634"/>
    </source>
</evidence>
<evidence type="ECO:0000256" key="2">
    <source>
        <dbReference type="ARBA" id="ARBA00005573"/>
    </source>
</evidence>
<feature type="compositionally biased region" description="Low complexity" evidence="10">
    <location>
        <begin position="1"/>
        <end position="29"/>
    </location>
</feature>
<comment type="similarity">
    <text evidence="2 9">Belongs to the nucleoporin Nup85 family.</text>
</comment>
<keyword evidence="3 9" id="KW-0813">Transport</keyword>
<feature type="compositionally biased region" description="Polar residues" evidence="10">
    <location>
        <begin position="575"/>
        <end position="588"/>
    </location>
</feature>
<keyword evidence="7 9" id="KW-0906">Nuclear pore complex</keyword>
<feature type="compositionally biased region" description="Polar residues" evidence="10">
    <location>
        <begin position="99"/>
        <end position="112"/>
    </location>
</feature>
<dbReference type="GO" id="GO:0031080">
    <property type="term" value="C:nuclear pore outer ring"/>
    <property type="evidence" value="ECO:0007669"/>
    <property type="project" value="TreeGrafter"/>
</dbReference>
<name>A0A2B7XZB1_POLH7</name>
<dbReference type="OrthoDB" id="5422384at2759"/>
<dbReference type="Pfam" id="PF07575">
    <property type="entry name" value="Nucleopor_Nup85"/>
    <property type="match status" value="1"/>
</dbReference>
<evidence type="ECO:0000313" key="11">
    <source>
        <dbReference type="EMBL" id="PGH14556.1"/>
    </source>
</evidence>
<evidence type="ECO:0000256" key="1">
    <source>
        <dbReference type="ARBA" id="ARBA00004567"/>
    </source>
</evidence>
<comment type="function">
    <text evidence="9">Functions as a component of the nuclear pore complex (NPC).</text>
</comment>
<dbReference type="PANTHER" id="PTHR13373">
    <property type="entry name" value="FROUNT PROTEIN-RELATED"/>
    <property type="match status" value="1"/>
</dbReference>
<feature type="compositionally biased region" description="Low complexity" evidence="10">
    <location>
        <begin position="1059"/>
        <end position="1070"/>
    </location>
</feature>
<keyword evidence="12" id="KW-1185">Reference proteome</keyword>
<reference evidence="11 12" key="1">
    <citation type="submission" date="2017-10" db="EMBL/GenBank/DDBJ databases">
        <title>Comparative genomics in systemic dimorphic fungi from Ajellomycetaceae.</title>
        <authorList>
            <person name="Munoz J.F."/>
            <person name="Mcewen J.G."/>
            <person name="Clay O.K."/>
            <person name="Cuomo C.A."/>
        </authorList>
    </citation>
    <scope>NUCLEOTIDE SEQUENCE [LARGE SCALE GENOMIC DNA]</scope>
    <source>
        <strain evidence="11 12">UAMH7299</strain>
    </source>
</reference>
<keyword evidence="9" id="KW-0472">Membrane</keyword>
<evidence type="ECO:0000256" key="5">
    <source>
        <dbReference type="ARBA" id="ARBA00022927"/>
    </source>
</evidence>
<accession>A0A2B7XZB1</accession>
<dbReference type="PANTHER" id="PTHR13373:SF21">
    <property type="entry name" value="NUCLEAR PORE COMPLEX PROTEIN NUP85"/>
    <property type="match status" value="1"/>
</dbReference>
<comment type="subcellular location">
    <subcellularLocation>
        <location evidence="1 9">Nucleus</location>
        <location evidence="1 9">Nuclear pore complex</location>
    </subcellularLocation>
</comment>
<gene>
    <name evidence="11" type="ORF">AJ80_05876</name>
</gene>
<protein>
    <recommendedName>
        <fullName evidence="9">Nuclear pore complex protein Nup85</fullName>
    </recommendedName>
</protein>
<dbReference type="GO" id="GO:0017056">
    <property type="term" value="F:structural constituent of nuclear pore"/>
    <property type="evidence" value="ECO:0007669"/>
    <property type="project" value="TreeGrafter"/>
</dbReference>
<dbReference type="GO" id="GO:0006606">
    <property type="term" value="P:protein import into nucleus"/>
    <property type="evidence" value="ECO:0007669"/>
    <property type="project" value="TreeGrafter"/>
</dbReference>
<dbReference type="EMBL" id="PDNA01000092">
    <property type="protein sequence ID" value="PGH14556.1"/>
    <property type="molecule type" value="Genomic_DNA"/>
</dbReference>
<organism evidence="11 12">
    <name type="scientific">Polytolypa hystricis (strain UAMH7299)</name>
    <dbReference type="NCBI Taxonomy" id="1447883"/>
    <lineage>
        <taxon>Eukaryota</taxon>
        <taxon>Fungi</taxon>
        <taxon>Dikarya</taxon>
        <taxon>Ascomycota</taxon>
        <taxon>Pezizomycotina</taxon>
        <taxon>Eurotiomycetes</taxon>
        <taxon>Eurotiomycetidae</taxon>
        <taxon>Onygenales</taxon>
        <taxon>Onygenales incertae sedis</taxon>
        <taxon>Polytolypa</taxon>
    </lineage>
</organism>
<evidence type="ECO:0000256" key="3">
    <source>
        <dbReference type="ARBA" id="ARBA00022448"/>
    </source>
</evidence>
<keyword evidence="4 9" id="KW-0509">mRNA transport</keyword>
<evidence type="ECO:0000256" key="9">
    <source>
        <dbReference type="RuleBase" id="RU365073"/>
    </source>
</evidence>
<evidence type="ECO:0000256" key="6">
    <source>
        <dbReference type="ARBA" id="ARBA00023010"/>
    </source>
</evidence>
<feature type="region of interest" description="Disordered" evidence="10">
    <location>
        <begin position="1044"/>
        <end position="1078"/>
    </location>
</feature>
<comment type="subunit">
    <text evidence="9">Component of the nuclear pore complex (NPC).</text>
</comment>
<keyword evidence="8 9" id="KW-0539">Nucleus</keyword>
<dbReference type="GO" id="GO:0006406">
    <property type="term" value="P:mRNA export from nucleus"/>
    <property type="evidence" value="ECO:0007669"/>
    <property type="project" value="TreeGrafter"/>
</dbReference>
<feature type="region of interest" description="Disordered" evidence="10">
    <location>
        <begin position="99"/>
        <end position="143"/>
    </location>
</feature>
<feature type="region of interest" description="Disordered" evidence="10">
    <location>
        <begin position="567"/>
        <end position="588"/>
    </location>
</feature>
<proteinExistence type="inferred from homology"/>
<dbReference type="Proteomes" id="UP000224634">
    <property type="component" value="Unassembled WGS sequence"/>
</dbReference>